<evidence type="ECO:0000256" key="4">
    <source>
        <dbReference type="ARBA" id="ARBA00022989"/>
    </source>
</evidence>
<keyword evidence="2" id="KW-1003">Cell membrane</keyword>
<feature type="transmembrane region" description="Helical" evidence="6">
    <location>
        <begin position="104"/>
        <end position="123"/>
    </location>
</feature>
<feature type="transmembrane region" description="Helical" evidence="6">
    <location>
        <begin position="7"/>
        <end position="25"/>
    </location>
</feature>
<comment type="caution">
    <text evidence="8">The sequence shown here is derived from an EMBL/GenBank/DDBJ whole genome shotgun (WGS) entry which is preliminary data.</text>
</comment>
<sequence>MFKRIQNTSLIFFICCLLCAFYINFNLSPEWVENQHQYQTYKTADGRLVYKAADQQISIESIVDYQTSPIRQAVLDSQQDKPLILEQWVYLGSEGEVVLLKADFHFGIWSLLPAFVAIALCLLTREPLVSLLGGIIIGAVMLGRFDITHQVFIPNIGTSNAASILILYLWLLGGLMGMWAKTGAAQAFADYMTLHYVKGPRSAKLVTWLLGIIFFQGGTMSTVLVGTTVKPIADKAGVSHEELSYVVDSTASPVASIIAFNAWPAYVQAFLFIPGVAFLATEQDRIAFFFSSLPFSFYAIFAILGTLLLSLNITIFSGKPLQKAVLRAQSTGQLDAPNAMPISAKELHHNQVPEGYQAHMLEFILPLLSLILVAIGSFFVMGSPQIHWAFSSALGLSIFIAVFKGMTLKQVIDGFGNGLKGVVVASVILMFALTIGVLSKQLGGGIYLVATLGEQIPFWCLPVILQLMTMLIAFSTGTSWGTYAIAFPLGLPLAWSIAQTQGLANPEIFMMVCFATILNGSVYGDQCSPISDTTILSSMTTGCDLMDHVKSQIIPATFAAILAAILWTSTVWIFA</sequence>
<dbReference type="RefSeq" id="WP_235313087.1">
    <property type="nucleotide sequence ID" value="NZ_JAKGAS010000007.1"/>
</dbReference>
<dbReference type="PANTHER" id="PTHR43478:SF1">
    <property type="entry name" value="NA+_H+ ANTIPORTER NHAC-LIKE C-TERMINAL DOMAIN-CONTAINING PROTEIN"/>
    <property type="match status" value="1"/>
</dbReference>
<comment type="subcellular location">
    <subcellularLocation>
        <location evidence="1">Cell membrane</location>
        <topology evidence="1">Multi-pass membrane protein</topology>
    </subcellularLocation>
</comment>
<accession>A0ABS9D8C7</accession>
<organism evidence="8 9">
    <name type="scientific">Paraglaciecola algarum</name>
    <dbReference type="NCBI Taxonomy" id="3050085"/>
    <lineage>
        <taxon>Bacteria</taxon>
        <taxon>Pseudomonadati</taxon>
        <taxon>Pseudomonadota</taxon>
        <taxon>Gammaproteobacteria</taxon>
        <taxon>Alteromonadales</taxon>
        <taxon>Alteromonadaceae</taxon>
        <taxon>Paraglaciecola</taxon>
    </lineage>
</organism>
<feature type="domain" description="Na+/H+ antiporter NhaC-like C-terminal" evidence="7">
    <location>
        <begin position="285"/>
        <end position="566"/>
    </location>
</feature>
<keyword evidence="5 6" id="KW-0472">Membrane</keyword>
<evidence type="ECO:0000256" key="3">
    <source>
        <dbReference type="ARBA" id="ARBA00022692"/>
    </source>
</evidence>
<feature type="transmembrane region" description="Helical" evidence="6">
    <location>
        <begin position="553"/>
        <end position="574"/>
    </location>
</feature>
<feature type="transmembrane region" description="Helical" evidence="6">
    <location>
        <begin position="388"/>
        <end position="406"/>
    </location>
</feature>
<protein>
    <submittedName>
        <fullName evidence="8">Sodium:proton antiporter</fullName>
    </submittedName>
</protein>
<name>A0ABS9D8C7_9ALTE</name>
<dbReference type="Pfam" id="PF03553">
    <property type="entry name" value="Na_H_antiporter"/>
    <property type="match status" value="1"/>
</dbReference>
<keyword evidence="4 6" id="KW-1133">Transmembrane helix</keyword>
<feature type="transmembrane region" description="Helical" evidence="6">
    <location>
        <begin position="480"/>
        <end position="498"/>
    </location>
</feature>
<evidence type="ECO:0000313" key="8">
    <source>
        <dbReference type="EMBL" id="MCF2949045.1"/>
    </source>
</evidence>
<evidence type="ECO:0000256" key="5">
    <source>
        <dbReference type="ARBA" id="ARBA00023136"/>
    </source>
</evidence>
<keyword evidence="3 6" id="KW-0812">Transmembrane</keyword>
<feature type="transmembrane region" description="Helical" evidence="6">
    <location>
        <begin position="128"/>
        <end position="145"/>
    </location>
</feature>
<dbReference type="Proteomes" id="UP001521137">
    <property type="component" value="Unassembled WGS sequence"/>
</dbReference>
<dbReference type="EMBL" id="JAKGAS010000007">
    <property type="protein sequence ID" value="MCF2949045.1"/>
    <property type="molecule type" value="Genomic_DNA"/>
</dbReference>
<feature type="transmembrane region" description="Helical" evidence="6">
    <location>
        <begin position="286"/>
        <end position="311"/>
    </location>
</feature>
<dbReference type="InterPro" id="IPR018461">
    <property type="entry name" value="Na/H_Antiport_NhaC-like_C"/>
</dbReference>
<keyword evidence="9" id="KW-1185">Reference proteome</keyword>
<feature type="transmembrane region" description="Helical" evidence="6">
    <location>
        <begin position="254"/>
        <end position="279"/>
    </location>
</feature>
<reference evidence="8 9" key="1">
    <citation type="submission" date="2022-01" db="EMBL/GenBank/DDBJ databases">
        <title>Paraglaciecola sp. G1-23.</title>
        <authorList>
            <person name="Jin M.S."/>
            <person name="Han D.M."/>
            <person name="Kim H.M."/>
            <person name="Jeon C.O."/>
        </authorList>
    </citation>
    <scope>NUCLEOTIDE SEQUENCE [LARGE SCALE GENOMIC DNA]</scope>
    <source>
        <strain evidence="8 9">G1-23</strain>
    </source>
</reference>
<feature type="transmembrane region" description="Helical" evidence="6">
    <location>
        <begin position="445"/>
        <end position="474"/>
    </location>
</feature>
<proteinExistence type="predicted"/>
<feature type="transmembrane region" description="Helical" evidence="6">
    <location>
        <begin position="165"/>
        <end position="184"/>
    </location>
</feature>
<evidence type="ECO:0000256" key="6">
    <source>
        <dbReference type="SAM" id="Phobius"/>
    </source>
</evidence>
<gene>
    <name evidence="8" type="ORF">L0668_13065</name>
</gene>
<evidence type="ECO:0000313" key="9">
    <source>
        <dbReference type="Proteomes" id="UP001521137"/>
    </source>
</evidence>
<feature type="transmembrane region" description="Helical" evidence="6">
    <location>
        <begin position="418"/>
        <end position="438"/>
    </location>
</feature>
<dbReference type="PANTHER" id="PTHR43478">
    <property type="entry name" value="NA+/H+ ANTIPORTER-RELATED"/>
    <property type="match status" value="1"/>
</dbReference>
<evidence type="ECO:0000259" key="7">
    <source>
        <dbReference type="Pfam" id="PF03553"/>
    </source>
</evidence>
<evidence type="ECO:0000256" key="2">
    <source>
        <dbReference type="ARBA" id="ARBA00022475"/>
    </source>
</evidence>
<feature type="transmembrane region" description="Helical" evidence="6">
    <location>
        <begin position="363"/>
        <end position="381"/>
    </location>
</feature>
<evidence type="ECO:0000256" key="1">
    <source>
        <dbReference type="ARBA" id="ARBA00004651"/>
    </source>
</evidence>
<feature type="transmembrane region" description="Helical" evidence="6">
    <location>
        <begin position="205"/>
        <end position="225"/>
    </location>
</feature>